<proteinExistence type="predicted"/>
<dbReference type="HOGENOM" id="CLU_2781178_0_0_1"/>
<protein>
    <submittedName>
        <fullName evidence="1">AlNc14C521G12031 protein</fullName>
    </submittedName>
</protein>
<accession>F0X0T7</accession>
<reference evidence="1" key="1">
    <citation type="journal article" date="2011" name="PLoS Biol.">
        <title>Gene gain and loss during evolution of obligate parasitism in the white rust pathogen of Arabidopsis thaliana.</title>
        <authorList>
            <person name="Kemen E."/>
            <person name="Gardiner A."/>
            <person name="Schultz-Larsen T."/>
            <person name="Kemen A.C."/>
            <person name="Balmuth A.L."/>
            <person name="Robert-Seilaniantz A."/>
            <person name="Bailey K."/>
            <person name="Holub E."/>
            <person name="Studholme D.J."/>
            <person name="Maclean D."/>
            <person name="Jones J.D."/>
        </authorList>
    </citation>
    <scope>NUCLEOTIDE SEQUENCE</scope>
</reference>
<gene>
    <name evidence="1" type="primary">AlNc14C521G12031</name>
    <name evidence="1" type="ORF">ALNC14_135250</name>
</gene>
<sequence length="69" mass="7801">MKKIRTRNSGSDYVIISSVMCDKNIPNRVLAFLAESSLLVSLCKQMRVVTSQTHMFLVRCVSRANKLIV</sequence>
<reference evidence="1" key="2">
    <citation type="submission" date="2011-02" db="EMBL/GenBank/DDBJ databases">
        <authorList>
            <person name="MacLean D."/>
        </authorList>
    </citation>
    <scope>NUCLEOTIDE SEQUENCE</scope>
</reference>
<dbReference type="AlphaFoldDB" id="F0X0T7"/>
<evidence type="ECO:0000313" key="1">
    <source>
        <dbReference type="EMBL" id="CCA27381.1"/>
    </source>
</evidence>
<organism evidence="1">
    <name type="scientific">Albugo laibachii Nc14</name>
    <dbReference type="NCBI Taxonomy" id="890382"/>
    <lineage>
        <taxon>Eukaryota</taxon>
        <taxon>Sar</taxon>
        <taxon>Stramenopiles</taxon>
        <taxon>Oomycota</taxon>
        <taxon>Peronosporomycetes</taxon>
        <taxon>Albuginales</taxon>
        <taxon>Albuginaceae</taxon>
        <taxon>Albugo</taxon>
    </lineage>
</organism>
<dbReference type="EMBL" id="FR824555">
    <property type="protein sequence ID" value="CCA27381.1"/>
    <property type="molecule type" value="Genomic_DNA"/>
</dbReference>
<name>F0X0T7_9STRA</name>